<name>A0A1S3CXI0_DIACI</name>
<evidence type="ECO:0000313" key="2">
    <source>
        <dbReference type="RefSeq" id="XP_008469861.1"/>
    </source>
</evidence>
<dbReference type="RefSeq" id="XP_008469861.1">
    <property type="nucleotide sequence ID" value="XM_008471639.1"/>
</dbReference>
<keyword evidence="1" id="KW-1185">Reference proteome</keyword>
<protein>
    <submittedName>
        <fullName evidence="2">Uncharacterized protein LOC103507188</fullName>
    </submittedName>
</protein>
<dbReference type="Proteomes" id="UP000079169">
    <property type="component" value="Unplaced"/>
</dbReference>
<organism evidence="1 2">
    <name type="scientific">Diaphorina citri</name>
    <name type="common">Asian citrus psyllid</name>
    <dbReference type="NCBI Taxonomy" id="121845"/>
    <lineage>
        <taxon>Eukaryota</taxon>
        <taxon>Metazoa</taxon>
        <taxon>Ecdysozoa</taxon>
        <taxon>Arthropoda</taxon>
        <taxon>Hexapoda</taxon>
        <taxon>Insecta</taxon>
        <taxon>Pterygota</taxon>
        <taxon>Neoptera</taxon>
        <taxon>Paraneoptera</taxon>
        <taxon>Hemiptera</taxon>
        <taxon>Sternorrhyncha</taxon>
        <taxon>Psylloidea</taxon>
        <taxon>Psyllidae</taxon>
        <taxon>Diaphorininae</taxon>
        <taxon>Diaphorina</taxon>
    </lineage>
</organism>
<proteinExistence type="predicted"/>
<reference evidence="2" key="1">
    <citation type="submission" date="2025-08" db="UniProtKB">
        <authorList>
            <consortium name="RefSeq"/>
        </authorList>
    </citation>
    <scope>IDENTIFICATION</scope>
</reference>
<dbReference type="KEGG" id="dci:103507188"/>
<accession>A0A1S3CXI0</accession>
<evidence type="ECO:0000313" key="1">
    <source>
        <dbReference type="Proteomes" id="UP000079169"/>
    </source>
</evidence>
<dbReference type="GeneID" id="103507188"/>
<sequence>MLQNANHFIRSKRSLADPSGNLPPLRRHLVRRLQRTLLARQKRHLSERERPHLDQYAFQAKDYNYYDYNNMLTAITRFSPTIKFVEYNKKHKVDIAQAANVENFNRKLKNVFGGFHNDSGKTNED</sequence>
<dbReference type="PaxDb" id="121845-A0A1S3CXI0"/>
<gene>
    <name evidence="2" type="primary">LOC103507188</name>
</gene>
<dbReference type="AlphaFoldDB" id="A0A1S3CXI0"/>